<evidence type="ECO:0000313" key="4">
    <source>
        <dbReference type="EMBL" id="RLL96964.1"/>
    </source>
</evidence>
<organism evidence="4 5">
    <name type="scientific">Aspergillus turcosus</name>
    <dbReference type="NCBI Taxonomy" id="1245748"/>
    <lineage>
        <taxon>Eukaryota</taxon>
        <taxon>Fungi</taxon>
        <taxon>Dikarya</taxon>
        <taxon>Ascomycota</taxon>
        <taxon>Pezizomycotina</taxon>
        <taxon>Eurotiomycetes</taxon>
        <taxon>Eurotiomycetidae</taxon>
        <taxon>Eurotiales</taxon>
        <taxon>Aspergillaceae</taxon>
        <taxon>Aspergillus</taxon>
        <taxon>Aspergillus subgen. Fumigati</taxon>
    </lineage>
</organism>
<feature type="repeat" description="ANK" evidence="3">
    <location>
        <begin position="340"/>
        <end position="372"/>
    </location>
</feature>
<evidence type="ECO:0000256" key="1">
    <source>
        <dbReference type="ARBA" id="ARBA00022737"/>
    </source>
</evidence>
<dbReference type="AlphaFoldDB" id="A0A229YJP7"/>
<dbReference type="InterPro" id="IPR036770">
    <property type="entry name" value="Ankyrin_rpt-contain_sf"/>
</dbReference>
<reference evidence="4 5" key="1">
    <citation type="submission" date="2018-08" db="EMBL/GenBank/DDBJ databases">
        <title>Draft genome sequences of two Aspergillus turcosus clinical strains isolated from bronchoalveolar lavage fluid: one azole-susceptible and the other azole-resistant.</title>
        <authorList>
            <person name="Parent-Michaud M."/>
            <person name="Dufresne P.J."/>
            <person name="Fournier E."/>
            <person name="Martineau C."/>
            <person name="Moreira S."/>
            <person name="Perkins V."/>
            <person name="De Repentigny L."/>
            <person name="Dufresne S.F."/>
        </authorList>
    </citation>
    <scope>NUCLEOTIDE SEQUENCE [LARGE SCALE GENOMIC DNA]</scope>
    <source>
        <strain evidence="4">HMR AF 1038</strain>
    </source>
</reference>
<dbReference type="PROSITE" id="PS50297">
    <property type="entry name" value="ANK_REP_REGION"/>
    <property type="match status" value="1"/>
</dbReference>
<dbReference type="EMBL" id="NIDN02000093">
    <property type="protein sequence ID" value="RLL96964.1"/>
    <property type="molecule type" value="Genomic_DNA"/>
</dbReference>
<feature type="repeat" description="ANK" evidence="3">
    <location>
        <begin position="222"/>
        <end position="254"/>
    </location>
</feature>
<accession>A0A229YJP7</accession>
<name>A0A229YJP7_9EURO</name>
<dbReference type="OrthoDB" id="366390at2759"/>
<proteinExistence type="predicted"/>
<evidence type="ECO:0000256" key="2">
    <source>
        <dbReference type="ARBA" id="ARBA00023043"/>
    </source>
</evidence>
<dbReference type="Pfam" id="PF13637">
    <property type="entry name" value="Ank_4"/>
    <property type="match status" value="1"/>
</dbReference>
<keyword evidence="5" id="KW-1185">Reference proteome</keyword>
<evidence type="ECO:0000256" key="3">
    <source>
        <dbReference type="PROSITE-ProRule" id="PRU00023"/>
    </source>
</evidence>
<dbReference type="SMART" id="SM00248">
    <property type="entry name" value="ANK"/>
    <property type="match status" value="7"/>
</dbReference>
<protein>
    <recommendedName>
        <fullName evidence="6">F-box domain-containing protein</fullName>
    </recommendedName>
</protein>
<evidence type="ECO:0008006" key="6">
    <source>
        <dbReference type="Google" id="ProtNLM"/>
    </source>
</evidence>
<dbReference type="InterPro" id="IPR002110">
    <property type="entry name" value="Ankyrin_rpt"/>
</dbReference>
<comment type="caution">
    <text evidence="4">The sequence shown here is derived from an EMBL/GenBank/DDBJ whole genome shotgun (WGS) entry which is preliminary data.</text>
</comment>
<dbReference type="PROSITE" id="PS50088">
    <property type="entry name" value="ANK_REPEAT"/>
    <property type="match status" value="3"/>
</dbReference>
<gene>
    <name evidence="4" type="ORF">CFD26_104623</name>
</gene>
<dbReference type="PANTHER" id="PTHR24198">
    <property type="entry name" value="ANKYRIN REPEAT AND PROTEIN KINASE DOMAIN-CONTAINING PROTEIN"/>
    <property type="match status" value="1"/>
</dbReference>
<dbReference type="SUPFAM" id="SSF48403">
    <property type="entry name" value="Ankyrin repeat"/>
    <property type="match status" value="2"/>
</dbReference>
<dbReference type="Gene3D" id="1.25.40.20">
    <property type="entry name" value="Ankyrin repeat-containing domain"/>
    <property type="match status" value="2"/>
</dbReference>
<dbReference type="PANTHER" id="PTHR24198:SF165">
    <property type="entry name" value="ANKYRIN REPEAT-CONTAINING PROTEIN-RELATED"/>
    <property type="match status" value="1"/>
</dbReference>
<keyword evidence="2 3" id="KW-0040">ANK repeat</keyword>
<dbReference type="Pfam" id="PF12796">
    <property type="entry name" value="Ank_2"/>
    <property type="match status" value="2"/>
</dbReference>
<sequence length="405" mass="44370">MSLSSLPSEIILLIAGLLDTQRAINALAQTNRSFYSQLNPILYRYHTQHNIPSPALAWAAENGQLGTLVKLLQAGAEIPPVVRPITDHPIAKAAANGDAKIVEILLDAGMRDSLQGIDYNMLLRHAAVGNRMGVVLLLLSRGVDPWNSTEGPSTICWAAHGGHAELVQFLLKDVERRGLWPAVKKHEMGEALCAAVKRSHNEAVIRMLLDAGAEVDFRRNDNVTTPLAIAVNFKQVSATKILLEAGANPNITNNDRGGPLVCATLWEPMLSSAWVWPPEKSGHRIGPRGQRIRKEPSVLVDTLAQELDDQLRSSPQEMKDRQTAVVRLLFEYGADPARAGGSLALHNALSSRNYEMADFLLDRGACMRIPSLDPPRQATFDRAVAERDFETIIGLTPSMWSLRCS</sequence>
<evidence type="ECO:0000313" key="5">
    <source>
        <dbReference type="Proteomes" id="UP000215289"/>
    </source>
</evidence>
<keyword evidence="1" id="KW-0677">Repeat</keyword>
<dbReference type="STRING" id="1245748.A0A229YJP7"/>
<feature type="repeat" description="ANK" evidence="3">
    <location>
        <begin position="187"/>
        <end position="220"/>
    </location>
</feature>
<dbReference type="Proteomes" id="UP000215289">
    <property type="component" value="Unassembled WGS sequence"/>
</dbReference>